<feature type="compositionally biased region" description="Polar residues" evidence="2">
    <location>
        <begin position="809"/>
        <end position="819"/>
    </location>
</feature>
<feature type="compositionally biased region" description="Low complexity" evidence="2">
    <location>
        <begin position="937"/>
        <end position="953"/>
    </location>
</feature>
<feature type="compositionally biased region" description="Basic and acidic residues" evidence="2">
    <location>
        <begin position="646"/>
        <end position="656"/>
    </location>
</feature>
<feature type="region of interest" description="Disordered" evidence="2">
    <location>
        <begin position="872"/>
        <end position="892"/>
    </location>
</feature>
<keyword evidence="5" id="KW-1185">Reference proteome</keyword>
<accession>A0A4S4MQY5</accession>
<feature type="compositionally biased region" description="Polar residues" evidence="2">
    <location>
        <begin position="710"/>
        <end position="733"/>
    </location>
</feature>
<dbReference type="GO" id="GO:0005085">
    <property type="term" value="F:guanyl-nucleotide exchange factor activity"/>
    <property type="evidence" value="ECO:0007669"/>
    <property type="project" value="InterPro"/>
</dbReference>
<comment type="caution">
    <text evidence="4">The sequence shown here is derived from an EMBL/GenBank/DDBJ whole genome shotgun (WGS) entry which is preliminary data.</text>
</comment>
<dbReference type="EMBL" id="SGPM01000180">
    <property type="protein sequence ID" value="THH28409.1"/>
    <property type="molecule type" value="Genomic_DNA"/>
</dbReference>
<protein>
    <recommendedName>
        <fullName evidence="3">DH domain-containing protein</fullName>
    </recommendedName>
</protein>
<feature type="region of interest" description="Disordered" evidence="2">
    <location>
        <begin position="1"/>
        <end position="30"/>
    </location>
</feature>
<evidence type="ECO:0000313" key="4">
    <source>
        <dbReference type="EMBL" id="THH28409.1"/>
    </source>
</evidence>
<dbReference type="PANTHER" id="PTHR12673:SF270">
    <property type="entry name" value="FYVE-TYPE DOMAIN-CONTAINING PROTEIN"/>
    <property type="match status" value="1"/>
</dbReference>
<dbReference type="GO" id="GO:0005737">
    <property type="term" value="C:cytoplasm"/>
    <property type="evidence" value="ECO:0007669"/>
    <property type="project" value="TreeGrafter"/>
</dbReference>
<reference evidence="4 5" key="1">
    <citation type="submission" date="2019-02" db="EMBL/GenBank/DDBJ databases">
        <title>Genome sequencing of the rare red list fungi Antrodiella citrinella (Flaviporus citrinellus).</title>
        <authorList>
            <person name="Buettner E."/>
            <person name="Kellner H."/>
        </authorList>
    </citation>
    <scope>NUCLEOTIDE SEQUENCE [LARGE SCALE GENOMIC DNA]</scope>
    <source>
        <strain evidence="4 5">DSM 108506</strain>
    </source>
</reference>
<dbReference type="SUPFAM" id="SSF48065">
    <property type="entry name" value="DBL homology domain (DH-domain)"/>
    <property type="match status" value="1"/>
</dbReference>
<dbReference type="PANTHER" id="PTHR12673">
    <property type="entry name" value="FACIOGENITAL DYSPLASIA PROTEIN"/>
    <property type="match status" value="1"/>
</dbReference>
<sequence length="1174" mass="130819">MDNRDPSPRKTIPLATGDERPQNSVSRTGSSHTKRVFFCGVVVENSGYGRELPPDVQELVASLGEPMDFESDASILSATSDPLTHLSQPGDGPHGRKRAMTETSALKNVIDEFVSTEQSYVKRLRILKTDYADPLRTFSRTKSTAIIPPYEAKTLFGNIDQILPVNEFFLEDLERMIQPDGPQAVGGIGDVVLKHFKEFRGFENYKQYYSKREEAQAIFEKEMRRAGGFAAFIDRIKYSSSDTKNRIGLRELLMDPVQRIPRYTLMFRTMIKFMAPHDPQRAKLLEADDIASKIAQAETDEQTKRAAIMYCLGATVEDFPPALISHSRRFIDCIDVEDVIDTTLPSSGSGPGQTLGNLHCTLFLFDDKLMIVKRPGNGEKGGKVLSGLSDLDKLSKSGGLPMGLKKSGMVCKGVVDVTDVVITDVGGADLHIYLETPPQDQGERWSGRPFRALSVVNPPAPINLDPSRTEADKTRFLENVWSVQAHFRTRLNQSVLLRTDDREVESRGARVTIARTYFNVYQRTAFMKETKKTKIVLHIDHEGSADPIPFGVRNPPFVVVRVQPMAGELSRYTVTSSDPNDEAEEDIVQTGRVPERVVQTIQQFDSLGPSRSPSVERGHADGSGSEWEEEETYDMRATATMDESERDLVARLELARRNSRTQTETRYTRAPVEVEDTIYEEVPPQPLRPSSRPASRASRASRDLPEIPDGQSQRSTAPRPTTPSNNYFSSDPESSPRRARSTSRHSAERHPRGPRTPSPLPPAMLTLDTKLPLGFDDDEAHDEDSPRRGATPSPLPRSKRQPFEPMDNTEATPKPTSSVVPAETPLAMVEPLSIKKKASVRTNESPSHRRTYQVQRCSPLLKSTNRLFASEKRTAASKQSRIPVPSSSHATSVMNNTKDLEELDRLLTTYETTKTDLESAHRAVKRIKLEVEQVRNSASSSSPGSGISRPSSPMKGMRTAALNSPQGGPTREAQARMEEMQRLIGKRLGEGTPRTRPLSMVTSVSLSRLSDDASSSNSSNHDVTMQTVEELAIQAEADIVKAARGQSQLLTGVKTMTDHLKEVRVNKSTELEKMRVELQGARRQTEVVKSLLADCTAEKEIMYEAFNEELDGMFNDANLPIDEAWTAMTQDLRQTKEAKHVLSKENSNMKRKLVEMEMQNEEWGALLRVHGLIP</sequence>
<dbReference type="AlphaFoldDB" id="A0A4S4MQY5"/>
<feature type="domain" description="DH" evidence="3">
    <location>
        <begin position="105"/>
        <end position="301"/>
    </location>
</feature>
<gene>
    <name evidence="4" type="ORF">EUX98_g5772</name>
</gene>
<dbReference type="Pfam" id="PF00621">
    <property type="entry name" value="RhoGEF"/>
    <property type="match status" value="1"/>
</dbReference>
<dbReference type="OrthoDB" id="660555at2759"/>
<dbReference type="PROSITE" id="PS50010">
    <property type="entry name" value="DH_2"/>
    <property type="match status" value="1"/>
</dbReference>
<dbReference type="Proteomes" id="UP000308730">
    <property type="component" value="Unassembled WGS sequence"/>
</dbReference>
<dbReference type="Gene3D" id="1.20.900.10">
    <property type="entry name" value="Dbl homology (DH) domain"/>
    <property type="match status" value="1"/>
</dbReference>
<keyword evidence="1" id="KW-0175">Coiled coil</keyword>
<feature type="region of interest" description="Disordered" evidence="2">
    <location>
        <begin position="573"/>
        <end position="592"/>
    </location>
</feature>
<feature type="region of interest" description="Disordered" evidence="2">
    <location>
        <begin position="603"/>
        <end position="851"/>
    </location>
</feature>
<name>A0A4S4MQY5_9APHY</name>
<dbReference type="InterPro" id="IPR000219">
    <property type="entry name" value="DH_dom"/>
</dbReference>
<feature type="coiled-coil region" evidence="1">
    <location>
        <begin position="1132"/>
        <end position="1159"/>
    </location>
</feature>
<dbReference type="InterPro" id="IPR051092">
    <property type="entry name" value="FYVE_RhoGEF_PH"/>
</dbReference>
<evidence type="ECO:0000313" key="5">
    <source>
        <dbReference type="Proteomes" id="UP000308730"/>
    </source>
</evidence>
<organism evidence="4 5">
    <name type="scientific">Antrodiella citrinella</name>
    <dbReference type="NCBI Taxonomy" id="2447956"/>
    <lineage>
        <taxon>Eukaryota</taxon>
        <taxon>Fungi</taxon>
        <taxon>Dikarya</taxon>
        <taxon>Basidiomycota</taxon>
        <taxon>Agaricomycotina</taxon>
        <taxon>Agaricomycetes</taxon>
        <taxon>Polyporales</taxon>
        <taxon>Steccherinaceae</taxon>
        <taxon>Antrodiella</taxon>
    </lineage>
</organism>
<dbReference type="CDD" id="cd00160">
    <property type="entry name" value="RhoGEF"/>
    <property type="match status" value="1"/>
</dbReference>
<evidence type="ECO:0000256" key="2">
    <source>
        <dbReference type="SAM" id="MobiDB-lite"/>
    </source>
</evidence>
<dbReference type="InterPro" id="IPR035899">
    <property type="entry name" value="DBL_dom_sf"/>
</dbReference>
<proteinExistence type="predicted"/>
<evidence type="ECO:0000259" key="3">
    <source>
        <dbReference type="PROSITE" id="PS50010"/>
    </source>
</evidence>
<feature type="compositionally biased region" description="Low complexity" evidence="2">
    <location>
        <begin position="688"/>
        <end position="698"/>
    </location>
</feature>
<feature type="compositionally biased region" description="Polar residues" evidence="2">
    <location>
        <begin position="876"/>
        <end position="892"/>
    </location>
</feature>
<dbReference type="SMART" id="SM00325">
    <property type="entry name" value="RhoGEF"/>
    <property type="match status" value="1"/>
</dbReference>
<evidence type="ECO:0000256" key="1">
    <source>
        <dbReference type="SAM" id="Coils"/>
    </source>
</evidence>
<feature type="compositionally biased region" description="Polar residues" evidence="2">
    <location>
        <begin position="603"/>
        <end position="613"/>
    </location>
</feature>
<feature type="region of interest" description="Disordered" evidence="2">
    <location>
        <begin position="933"/>
        <end position="976"/>
    </location>
</feature>